<dbReference type="InterPro" id="IPR002696">
    <property type="entry name" value="Membr_insert_effic_factor_YidD"/>
</dbReference>
<gene>
    <name evidence="1" type="primary">yidD</name>
    <name evidence="1" type="ORF">ABHF33_06140</name>
</gene>
<organism evidence="1">
    <name type="scientific">Chitinibacter mangrovi</name>
    <dbReference type="NCBI Taxonomy" id="3153927"/>
    <lineage>
        <taxon>Bacteria</taxon>
        <taxon>Pseudomonadati</taxon>
        <taxon>Pseudomonadota</taxon>
        <taxon>Betaproteobacteria</taxon>
        <taxon>Neisseriales</taxon>
        <taxon>Chitinibacteraceae</taxon>
        <taxon>Chitinibacter</taxon>
    </lineage>
</organism>
<dbReference type="RefSeq" id="WP_348946084.1">
    <property type="nucleotide sequence ID" value="NZ_CP157355.1"/>
</dbReference>
<dbReference type="Pfam" id="PF01809">
    <property type="entry name" value="YidD"/>
    <property type="match status" value="1"/>
</dbReference>
<dbReference type="NCBIfam" id="TIGR00278">
    <property type="entry name" value="membrane protein insertion efficiency factor YidD"/>
    <property type="match status" value="1"/>
</dbReference>
<protein>
    <submittedName>
        <fullName evidence="1">Membrane protein insertion efficiency factor YidD</fullName>
    </submittedName>
</protein>
<evidence type="ECO:0000313" key="1">
    <source>
        <dbReference type="EMBL" id="XBM01845.1"/>
    </source>
</evidence>
<sequence length="119" mass="13658">MSARAAALLLIRAYQRYLSPYKGFHCAYRCHTGRASCSALGYRVIRRFGVIRGIALLRNRLKRCSDIHAVSMPPRPSRYQRGDCDPGCDPDCLDCLSCDWPSRSKKNPRPPKKRSLFRR</sequence>
<dbReference type="SMART" id="SM01234">
    <property type="entry name" value="Haemolytic"/>
    <property type="match status" value="1"/>
</dbReference>
<dbReference type="AlphaFoldDB" id="A0AAU7FE04"/>
<accession>A0AAU7FE04</accession>
<dbReference type="KEGG" id="cmav:ABHF33_06140"/>
<dbReference type="EMBL" id="CP157355">
    <property type="protein sequence ID" value="XBM01845.1"/>
    <property type="molecule type" value="Genomic_DNA"/>
</dbReference>
<reference evidence="1" key="1">
    <citation type="submission" date="2024-05" db="EMBL/GenBank/DDBJ databases">
        <authorList>
            <person name="Yang L."/>
            <person name="Pan L."/>
        </authorList>
    </citation>
    <scope>NUCLEOTIDE SEQUENCE</scope>
    <source>
        <strain evidence="1">FCG-7</strain>
    </source>
</reference>
<name>A0AAU7FE04_9NEIS</name>
<proteinExistence type="predicted"/>